<proteinExistence type="predicted"/>
<evidence type="ECO:0000313" key="1">
    <source>
        <dbReference type="EMBL" id="RIX80284.1"/>
    </source>
</evidence>
<protein>
    <submittedName>
        <fullName evidence="1">Uncharacterized protein</fullName>
    </submittedName>
</protein>
<gene>
    <name evidence="1" type="ORF">D3H34_13150</name>
</gene>
<dbReference type="RefSeq" id="WP_119553903.1">
    <property type="nucleotide sequence ID" value="NZ_QXMN01000013.1"/>
</dbReference>
<dbReference type="AlphaFoldDB" id="A0A9X8GVV3"/>
<organism evidence="1 2">
    <name type="scientific">Acidovorax cavernicola</name>
    <dbReference type="NCBI Taxonomy" id="1675792"/>
    <lineage>
        <taxon>Bacteria</taxon>
        <taxon>Pseudomonadati</taxon>
        <taxon>Pseudomonadota</taxon>
        <taxon>Betaproteobacteria</taxon>
        <taxon>Burkholderiales</taxon>
        <taxon>Comamonadaceae</taxon>
        <taxon>Acidovorax</taxon>
    </lineage>
</organism>
<keyword evidence="2" id="KW-1185">Reference proteome</keyword>
<evidence type="ECO:0000313" key="2">
    <source>
        <dbReference type="Proteomes" id="UP000265619"/>
    </source>
</evidence>
<sequence>MLGKVCGASNRRETIDRSNLVGSFLLLGNLQRQQLTKLTLMTTAEKCTQAIDMEFVEHCSLQHGRPRGLSDKL</sequence>
<comment type="caution">
    <text evidence="1">The sequence shown here is derived from an EMBL/GenBank/DDBJ whole genome shotgun (WGS) entry which is preliminary data.</text>
</comment>
<name>A0A9X8GVV3_9BURK</name>
<reference evidence="1 2" key="1">
    <citation type="submission" date="2018-09" db="EMBL/GenBank/DDBJ databases">
        <title>Acidovorax cavernicola nov. sp. isolated from Gruta de las Maravillas (Aracena, Spain).</title>
        <authorList>
            <person name="Jurado V."/>
            <person name="Gutierrez-Patricio S."/>
            <person name="Gonzalez-Pimentel J.L."/>
            <person name="Miller A.Z."/>
            <person name="Laiz L."/>
            <person name="Saiz-Jimenez C."/>
        </authorList>
    </citation>
    <scope>NUCLEOTIDE SEQUENCE [LARGE SCALE GENOMIC DNA]</scope>
    <source>
        <strain evidence="1 2">1011MAR4D40.2</strain>
    </source>
</reference>
<accession>A0A9X8GVV3</accession>
<dbReference type="EMBL" id="QXMN01000013">
    <property type="protein sequence ID" value="RIX80284.1"/>
    <property type="molecule type" value="Genomic_DNA"/>
</dbReference>
<dbReference type="Proteomes" id="UP000265619">
    <property type="component" value="Unassembled WGS sequence"/>
</dbReference>